<dbReference type="EMBL" id="JBHTNH010000002">
    <property type="protein sequence ID" value="MFD1360442.1"/>
    <property type="molecule type" value="Genomic_DNA"/>
</dbReference>
<comment type="cofactor">
    <cofactor evidence="6">
        <name>Mn(2+)</name>
        <dbReference type="ChEBI" id="CHEBI:29035"/>
    </cofactor>
</comment>
<comment type="catalytic activity">
    <reaction evidence="5 6">
        <text>adenine + H2O + H(+) = hypoxanthine + NH4(+)</text>
        <dbReference type="Rhea" id="RHEA:23688"/>
        <dbReference type="ChEBI" id="CHEBI:15377"/>
        <dbReference type="ChEBI" id="CHEBI:15378"/>
        <dbReference type="ChEBI" id="CHEBI:16708"/>
        <dbReference type="ChEBI" id="CHEBI:17368"/>
        <dbReference type="ChEBI" id="CHEBI:28938"/>
        <dbReference type="EC" id="3.5.4.2"/>
    </reaction>
</comment>
<keyword evidence="4 6" id="KW-0464">Manganese</keyword>
<gene>
    <name evidence="6" type="primary">ade</name>
    <name evidence="9" type="ORF">ACFQ4A_01965</name>
</gene>
<comment type="caution">
    <text evidence="9">The sequence shown here is derived from an EMBL/GenBank/DDBJ whole genome shotgun (WGS) entry which is preliminary data.</text>
</comment>
<evidence type="ECO:0000259" key="7">
    <source>
        <dbReference type="Pfam" id="PF01979"/>
    </source>
</evidence>
<evidence type="ECO:0000256" key="6">
    <source>
        <dbReference type="HAMAP-Rule" id="MF_01518"/>
    </source>
</evidence>
<dbReference type="InterPro" id="IPR006679">
    <property type="entry name" value="Adenine_deam"/>
</dbReference>
<evidence type="ECO:0000256" key="4">
    <source>
        <dbReference type="ARBA" id="ARBA00023211"/>
    </source>
</evidence>
<keyword evidence="10" id="KW-1185">Reference proteome</keyword>
<dbReference type="InterPro" id="IPR011059">
    <property type="entry name" value="Metal-dep_hydrolase_composite"/>
</dbReference>
<accession>A0ABW3ZQ36</accession>
<dbReference type="PANTHER" id="PTHR11113">
    <property type="entry name" value="N-ACETYLGLUCOSAMINE-6-PHOSPHATE DEACETYLASE"/>
    <property type="match status" value="1"/>
</dbReference>
<proteinExistence type="inferred from homology"/>
<dbReference type="Proteomes" id="UP001597178">
    <property type="component" value="Unassembled WGS sequence"/>
</dbReference>
<dbReference type="Gene3D" id="2.30.40.10">
    <property type="entry name" value="Urease, subunit C, domain 1"/>
    <property type="match status" value="1"/>
</dbReference>
<dbReference type="HAMAP" id="MF_01518">
    <property type="entry name" value="Adenine_deamin"/>
    <property type="match status" value="1"/>
</dbReference>
<protein>
    <recommendedName>
        <fullName evidence="2 6">Adenine deaminase</fullName>
        <shortName evidence="6">Adenase</shortName>
        <shortName evidence="6">Adenine aminase</shortName>
        <ecNumber evidence="2 6">3.5.4.2</ecNumber>
    </recommendedName>
</protein>
<keyword evidence="3 6" id="KW-0378">Hydrolase</keyword>
<dbReference type="Pfam" id="PF13382">
    <property type="entry name" value="Adenine_deam_C"/>
    <property type="match status" value="1"/>
</dbReference>
<evidence type="ECO:0000313" key="9">
    <source>
        <dbReference type="EMBL" id="MFD1360442.1"/>
    </source>
</evidence>
<evidence type="ECO:0000256" key="3">
    <source>
        <dbReference type="ARBA" id="ARBA00022801"/>
    </source>
</evidence>
<reference evidence="10" key="1">
    <citation type="journal article" date="2019" name="Int. J. Syst. Evol. Microbiol.">
        <title>The Global Catalogue of Microorganisms (GCM) 10K type strain sequencing project: providing services to taxonomists for standard genome sequencing and annotation.</title>
        <authorList>
            <consortium name="The Broad Institute Genomics Platform"/>
            <consortium name="The Broad Institute Genome Sequencing Center for Infectious Disease"/>
            <person name="Wu L."/>
            <person name="Ma J."/>
        </authorList>
    </citation>
    <scope>NUCLEOTIDE SEQUENCE [LARGE SCALE GENOMIC DNA]</scope>
    <source>
        <strain evidence="10">CCUG 54822</strain>
    </source>
</reference>
<evidence type="ECO:0000313" key="10">
    <source>
        <dbReference type="Proteomes" id="UP001597178"/>
    </source>
</evidence>
<dbReference type="SUPFAM" id="SSF51556">
    <property type="entry name" value="Metallo-dependent hydrolases"/>
    <property type="match status" value="1"/>
</dbReference>
<evidence type="ECO:0000259" key="8">
    <source>
        <dbReference type="Pfam" id="PF13382"/>
    </source>
</evidence>
<evidence type="ECO:0000256" key="5">
    <source>
        <dbReference type="ARBA" id="ARBA00047720"/>
    </source>
</evidence>
<dbReference type="EC" id="3.5.4.2" evidence="2 6"/>
<sequence length="608" mass="66193">MQAENIKEAIQYRKLIDVLLDTNQYADLVLQGGYIINTITREIYEADVAIKGEYILMVGDASKLIGNKTDVENVKGKFISPGFIDSHMHFESAMLTCTEFSRLSIPTGTTTIVNDPHEIGNVLGVHGMQEMIKEAKTLPNQIYFTVPAAVPDAPGLETAGYDVNSKHMKELLNDPTVQGIGEIQSFSNIGPVYENAPELIDDLVASVSYANSIGRSVEGNAPALFGNELAAHIISGGAHVSCHETTTKEEMMEKLRYGVSVFMREGSSQRNMAECIRAVTEEGMDSRRAILVSDDMVPEDLLKDGHMNDLVRRTIAQGIDPVEAIQMATINPATHFGFKDVGLLAPGKRANIAVIDDLNEMTIDKVYLNGTNAAEKGELTIDLGTYTYPESVKKSVKRDPVKVEDLHIKASGSRAQVRSIVAIQDQNLTGAKEFNMNVTNGVVEPCLQQDVLPLIVVERHGRTNNIGKAFLNGFKLQGGSIAESVAHDTHNIIVTGTNYEDMVTAVNRVIAMDGGIAMIKDGKVVGELPLRVGGLISDELSGIELSEKIAELTRLAQDELGCGINVPFMHLSFWSLVTSPEWKITDMGLINVDKFEVLSPVVEQGGRL</sequence>
<dbReference type="Pfam" id="PF01979">
    <property type="entry name" value="Amidohydro_1"/>
    <property type="match status" value="1"/>
</dbReference>
<feature type="domain" description="Adenine deaminase C-terminal" evidence="8">
    <location>
        <begin position="428"/>
        <end position="596"/>
    </location>
</feature>
<evidence type="ECO:0000256" key="2">
    <source>
        <dbReference type="ARBA" id="ARBA00012782"/>
    </source>
</evidence>
<dbReference type="InterPro" id="IPR026912">
    <property type="entry name" value="Adenine_deam_C"/>
</dbReference>
<dbReference type="InterPro" id="IPR032466">
    <property type="entry name" value="Metal_Hydrolase"/>
</dbReference>
<dbReference type="InterPro" id="IPR006680">
    <property type="entry name" value="Amidohydro-rel"/>
</dbReference>
<evidence type="ECO:0000256" key="1">
    <source>
        <dbReference type="ARBA" id="ARBA00006773"/>
    </source>
</evidence>
<dbReference type="PANTHER" id="PTHR11113:SF2">
    <property type="entry name" value="ADENINE DEAMINASE"/>
    <property type="match status" value="1"/>
</dbReference>
<dbReference type="Gene3D" id="3.20.20.140">
    <property type="entry name" value="Metal-dependent hydrolases"/>
    <property type="match status" value="1"/>
</dbReference>
<organism evidence="9 10">
    <name type="scientific">Lentibacillus salinarum</name>
    <dbReference type="NCBI Taxonomy" id="446820"/>
    <lineage>
        <taxon>Bacteria</taxon>
        <taxon>Bacillati</taxon>
        <taxon>Bacillota</taxon>
        <taxon>Bacilli</taxon>
        <taxon>Bacillales</taxon>
        <taxon>Bacillaceae</taxon>
        <taxon>Lentibacillus</taxon>
    </lineage>
</organism>
<dbReference type="SUPFAM" id="SSF51338">
    <property type="entry name" value="Composite domain of metallo-dependent hydrolases"/>
    <property type="match status" value="1"/>
</dbReference>
<comment type="similarity">
    <text evidence="1 6">Belongs to the metallo-dependent hydrolases superfamily. Adenine deaminase family.</text>
</comment>
<dbReference type="RefSeq" id="WP_382397150.1">
    <property type="nucleotide sequence ID" value="NZ_JBHTNH010000002.1"/>
</dbReference>
<name>A0ABW3ZQ36_9BACI</name>
<feature type="domain" description="Amidohydrolase-related" evidence="7">
    <location>
        <begin position="78"/>
        <end position="371"/>
    </location>
</feature>